<dbReference type="InterPro" id="IPR007014">
    <property type="entry name" value="FUN14"/>
</dbReference>
<organism evidence="6 7">
    <name type="scientific">Penicillium cataractarum</name>
    <dbReference type="NCBI Taxonomy" id="2100454"/>
    <lineage>
        <taxon>Eukaryota</taxon>
        <taxon>Fungi</taxon>
        <taxon>Dikarya</taxon>
        <taxon>Ascomycota</taxon>
        <taxon>Pezizomycotina</taxon>
        <taxon>Eurotiomycetes</taxon>
        <taxon>Eurotiomycetidae</taxon>
        <taxon>Eurotiales</taxon>
        <taxon>Aspergillaceae</taxon>
        <taxon>Penicillium</taxon>
    </lineage>
</organism>
<comment type="similarity">
    <text evidence="2">Belongs to the FUN14 family.</text>
</comment>
<name>A0A9W9SN71_9EURO</name>
<dbReference type="Proteomes" id="UP001147782">
    <property type="component" value="Unassembled WGS sequence"/>
</dbReference>
<dbReference type="Pfam" id="PF04930">
    <property type="entry name" value="FUN14"/>
    <property type="match status" value="1"/>
</dbReference>
<dbReference type="AlphaFoldDB" id="A0A9W9SN71"/>
<keyword evidence="3" id="KW-0812">Transmembrane</keyword>
<evidence type="ECO:0000313" key="7">
    <source>
        <dbReference type="Proteomes" id="UP001147782"/>
    </source>
</evidence>
<sequence>MAFPFFSPPSTILRLGLGLGIGLSAATLHPLSPFRAAPMRCEYSAPNYRTDGQASGETGWAVHPNDPILQKQSRTGIAAQAKNALLTPDNMRQISLGSVLGLVAGVGLRAFSRVLVVVLGMGVVLVEWAASKGYNILPLNRLQKYVKNADLGRMVSEHRPFKISFGAMMAMAAFAQF</sequence>
<protein>
    <submittedName>
        <fullName evidence="6">Uncharacterized protein</fullName>
    </submittedName>
</protein>
<evidence type="ECO:0000313" key="6">
    <source>
        <dbReference type="EMBL" id="KAJ5381588.1"/>
    </source>
</evidence>
<keyword evidence="7" id="KW-1185">Reference proteome</keyword>
<dbReference type="EMBL" id="JAPZBS010000002">
    <property type="protein sequence ID" value="KAJ5381588.1"/>
    <property type="molecule type" value="Genomic_DNA"/>
</dbReference>
<evidence type="ECO:0000256" key="5">
    <source>
        <dbReference type="ARBA" id="ARBA00023136"/>
    </source>
</evidence>
<dbReference type="GO" id="GO:0005741">
    <property type="term" value="C:mitochondrial outer membrane"/>
    <property type="evidence" value="ECO:0007669"/>
    <property type="project" value="TreeGrafter"/>
</dbReference>
<dbReference type="RefSeq" id="XP_056559159.1">
    <property type="nucleotide sequence ID" value="XM_056696947.1"/>
</dbReference>
<dbReference type="GO" id="GO:0000422">
    <property type="term" value="P:autophagy of mitochondrion"/>
    <property type="evidence" value="ECO:0007669"/>
    <property type="project" value="TreeGrafter"/>
</dbReference>
<evidence type="ECO:0000256" key="3">
    <source>
        <dbReference type="ARBA" id="ARBA00022692"/>
    </source>
</evidence>
<comment type="subcellular location">
    <subcellularLocation>
        <location evidence="1">Membrane</location>
    </subcellularLocation>
</comment>
<comment type="caution">
    <text evidence="6">The sequence shown here is derived from an EMBL/GenBank/DDBJ whole genome shotgun (WGS) entry which is preliminary data.</text>
</comment>
<dbReference type="OrthoDB" id="3990500at2759"/>
<dbReference type="PANTHER" id="PTHR21346:SF0">
    <property type="entry name" value="RE45833P"/>
    <property type="match status" value="1"/>
</dbReference>
<dbReference type="PANTHER" id="PTHR21346">
    <property type="entry name" value="FUN14 DOMAIN CONTAINING"/>
    <property type="match status" value="1"/>
</dbReference>
<keyword evidence="5" id="KW-0472">Membrane</keyword>
<evidence type="ECO:0000256" key="4">
    <source>
        <dbReference type="ARBA" id="ARBA00022989"/>
    </source>
</evidence>
<reference evidence="6" key="1">
    <citation type="submission" date="2022-11" db="EMBL/GenBank/DDBJ databases">
        <authorList>
            <person name="Petersen C."/>
        </authorList>
    </citation>
    <scope>NUCLEOTIDE SEQUENCE</scope>
    <source>
        <strain evidence="6">IBT 29864</strain>
    </source>
</reference>
<accession>A0A9W9SN71</accession>
<dbReference type="GeneID" id="81436124"/>
<keyword evidence="4" id="KW-1133">Transmembrane helix</keyword>
<reference evidence="6" key="2">
    <citation type="journal article" date="2023" name="IMA Fungus">
        <title>Comparative genomic study of the Penicillium genus elucidates a diverse pangenome and 15 lateral gene transfer events.</title>
        <authorList>
            <person name="Petersen C."/>
            <person name="Sorensen T."/>
            <person name="Nielsen M.R."/>
            <person name="Sondergaard T.E."/>
            <person name="Sorensen J.L."/>
            <person name="Fitzpatrick D.A."/>
            <person name="Frisvad J.C."/>
            <person name="Nielsen K.L."/>
        </authorList>
    </citation>
    <scope>NUCLEOTIDE SEQUENCE</scope>
    <source>
        <strain evidence="6">IBT 29864</strain>
    </source>
</reference>
<proteinExistence type="inferred from homology"/>
<evidence type="ECO:0000256" key="1">
    <source>
        <dbReference type="ARBA" id="ARBA00004370"/>
    </source>
</evidence>
<evidence type="ECO:0000256" key="2">
    <source>
        <dbReference type="ARBA" id="ARBA00009160"/>
    </source>
</evidence>
<gene>
    <name evidence="6" type="ORF">N7496_004016</name>
</gene>